<keyword evidence="7" id="KW-1185">Reference proteome</keyword>
<sequence length="231" mass="26099">MQLGGAAIAPELTSLSAPLIMLLLVHKMPTRKDPAWKYGVEVETEWTTQHIRCNFCENIIKGGVTRMRQHLSGDHPTFPACTMVPAEVRDEIKRYNERRNNYIRQIQIDNFASSQTKGGSSLDSVSQRGIRRPMDRFVTNIEGDETELRGNNKQEIENEARDRTCMDIGRFFFENGIAFNIANSPSFINMCRSIGNYGPGLKPPSPYELSTTILKEEESNTKAIVAEVKKT</sequence>
<protein>
    <recommendedName>
        <fullName evidence="5">BED-type domain-containing protein</fullName>
    </recommendedName>
</protein>
<organism evidence="6 7">
    <name type="scientific">Xanthoceras sorbifolium</name>
    <dbReference type="NCBI Taxonomy" id="99658"/>
    <lineage>
        <taxon>Eukaryota</taxon>
        <taxon>Viridiplantae</taxon>
        <taxon>Streptophyta</taxon>
        <taxon>Embryophyta</taxon>
        <taxon>Tracheophyta</taxon>
        <taxon>Spermatophyta</taxon>
        <taxon>Magnoliopsida</taxon>
        <taxon>eudicotyledons</taxon>
        <taxon>Gunneridae</taxon>
        <taxon>Pentapetalae</taxon>
        <taxon>rosids</taxon>
        <taxon>malvids</taxon>
        <taxon>Sapindales</taxon>
        <taxon>Sapindaceae</taxon>
        <taxon>Xanthoceroideae</taxon>
        <taxon>Xanthoceras</taxon>
    </lineage>
</organism>
<gene>
    <name evidence="6" type="ORF">JRO89_XS02G0252400</name>
</gene>
<feature type="domain" description="BED-type" evidence="5">
    <location>
        <begin position="30"/>
        <end position="88"/>
    </location>
</feature>
<evidence type="ECO:0000256" key="1">
    <source>
        <dbReference type="ARBA" id="ARBA00022723"/>
    </source>
</evidence>
<evidence type="ECO:0000313" key="6">
    <source>
        <dbReference type="EMBL" id="KAH7575918.1"/>
    </source>
</evidence>
<reference evidence="6 7" key="1">
    <citation type="submission" date="2021-02" db="EMBL/GenBank/DDBJ databases">
        <title>Plant Genome Project.</title>
        <authorList>
            <person name="Zhang R.-G."/>
        </authorList>
    </citation>
    <scope>NUCLEOTIDE SEQUENCE [LARGE SCALE GENOMIC DNA]</scope>
    <source>
        <tissue evidence="6">Leaves</tissue>
    </source>
</reference>
<accession>A0ABQ8IHE8</accession>
<evidence type="ECO:0000256" key="3">
    <source>
        <dbReference type="ARBA" id="ARBA00022833"/>
    </source>
</evidence>
<dbReference type="PANTHER" id="PTHR46951:SF2">
    <property type="entry name" value="BED-TYPE DOMAIN-CONTAINING PROTEIN"/>
    <property type="match status" value="1"/>
</dbReference>
<evidence type="ECO:0000259" key="5">
    <source>
        <dbReference type="PROSITE" id="PS50808"/>
    </source>
</evidence>
<comment type="caution">
    <text evidence="6">The sequence shown here is derived from an EMBL/GenBank/DDBJ whole genome shotgun (WGS) entry which is preliminary data.</text>
</comment>
<name>A0ABQ8IHE8_9ROSI</name>
<dbReference type="InterPro" id="IPR003656">
    <property type="entry name" value="Znf_BED"/>
</dbReference>
<dbReference type="PROSITE" id="PS50808">
    <property type="entry name" value="ZF_BED"/>
    <property type="match status" value="1"/>
</dbReference>
<dbReference type="Pfam" id="PF02892">
    <property type="entry name" value="zf-BED"/>
    <property type="match status" value="1"/>
</dbReference>
<keyword evidence="2 4" id="KW-0863">Zinc-finger</keyword>
<dbReference type="Proteomes" id="UP000827721">
    <property type="component" value="Unassembled WGS sequence"/>
</dbReference>
<proteinExistence type="predicted"/>
<dbReference type="PANTHER" id="PTHR46951">
    <property type="entry name" value="BED-TYPE DOMAIN-CONTAINING PROTEIN"/>
    <property type="match status" value="1"/>
</dbReference>
<dbReference type="EMBL" id="JAFEMO010000002">
    <property type="protein sequence ID" value="KAH7575918.1"/>
    <property type="molecule type" value="Genomic_DNA"/>
</dbReference>
<evidence type="ECO:0000313" key="7">
    <source>
        <dbReference type="Proteomes" id="UP000827721"/>
    </source>
</evidence>
<keyword evidence="1" id="KW-0479">Metal-binding</keyword>
<keyword evidence="3" id="KW-0862">Zinc</keyword>
<evidence type="ECO:0000256" key="4">
    <source>
        <dbReference type="PROSITE-ProRule" id="PRU00027"/>
    </source>
</evidence>
<evidence type="ECO:0000256" key="2">
    <source>
        <dbReference type="ARBA" id="ARBA00022771"/>
    </source>
</evidence>